<dbReference type="HOGENOM" id="CLU_061426_0_0_1"/>
<proteinExistence type="predicted"/>
<protein>
    <recommendedName>
        <fullName evidence="5">Apple domain-containing protein</fullName>
    </recommendedName>
</protein>
<keyword evidence="4" id="KW-1185">Reference proteome</keyword>
<dbReference type="AlphaFoldDB" id="A0A084AGZ2"/>
<evidence type="ECO:0008006" key="5">
    <source>
        <dbReference type="Google" id="ProtNLM"/>
    </source>
</evidence>
<evidence type="ECO:0000256" key="1">
    <source>
        <dbReference type="SAM" id="MobiDB-lite"/>
    </source>
</evidence>
<evidence type="ECO:0000313" key="4">
    <source>
        <dbReference type="Proteomes" id="UP000028045"/>
    </source>
</evidence>
<organism evidence="3 4">
    <name type="scientific">Stachybotrys chartarum (strain CBS 109288 / IBT 7711)</name>
    <name type="common">Toxic black mold</name>
    <name type="synonym">Stilbospora chartarum</name>
    <dbReference type="NCBI Taxonomy" id="1280523"/>
    <lineage>
        <taxon>Eukaryota</taxon>
        <taxon>Fungi</taxon>
        <taxon>Dikarya</taxon>
        <taxon>Ascomycota</taxon>
        <taxon>Pezizomycotina</taxon>
        <taxon>Sordariomycetes</taxon>
        <taxon>Hypocreomycetidae</taxon>
        <taxon>Hypocreales</taxon>
        <taxon>Stachybotryaceae</taxon>
        <taxon>Stachybotrys</taxon>
    </lineage>
</organism>
<dbReference type="Proteomes" id="UP000028045">
    <property type="component" value="Unassembled WGS sequence"/>
</dbReference>
<feature type="signal peptide" evidence="2">
    <location>
        <begin position="1"/>
        <end position="21"/>
    </location>
</feature>
<keyword evidence="2" id="KW-0732">Signal</keyword>
<accession>A0A084AGZ2</accession>
<dbReference type="OrthoDB" id="3440282at2759"/>
<evidence type="ECO:0000256" key="2">
    <source>
        <dbReference type="SAM" id="SignalP"/>
    </source>
</evidence>
<feature type="region of interest" description="Disordered" evidence="1">
    <location>
        <begin position="235"/>
        <end position="258"/>
    </location>
</feature>
<name>A0A084AGZ2_STACB</name>
<gene>
    <name evidence="3" type="ORF">S7711_10739</name>
</gene>
<dbReference type="EMBL" id="KL648733">
    <property type="protein sequence ID" value="KEY64571.1"/>
    <property type="molecule type" value="Genomic_DNA"/>
</dbReference>
<reference evidence="3 4" key="1">
    <citation type="journal article" date="2014" name="BMC Genomics">
        <title>Comparative genome sequencing reveals chemotype-specific gene clusters in the toxigenic black mold Stachybotrys.</title>
        <authorList>
            <person name="Semeiks J."/>
            <person name="Borek D."/>
            <person name="Otwinowski Z."/>
            <person name="Grishin N.V."/>
        </authorList>
    </citation>
    <scope>NUCLEOTIDE SEQUENCE [LARGE SCALE GENOMIC DNA]</scope>
    <source>
        <strain evidence="4">CBS 109288 / IBT 7711</strain>
    </source>
</reference>
<evidence type="ECO:0000313" key="3">
    <source>
        <dbReference type="EMBL" id="KEY64571.1"/>
    </source>
</evidence>
<sequence>MKINRCFWASTALLLVPSVLAESTETSATFSTTTSTAPSCTASLITTLCEYTEPGPEFAVAIESRDSCLDYCNEHPPCDFVIFAAGNPYTGTGTCWVYPGETFDASAGNTDCGNPYLSVYGKPVCTGTPTATPVCAATSTPSAITSVCGYPTPDDCFTGCIASSGAVDCLKSCVEADSCSYVVFNPRNPSNSPYASGTCWVYPNGTYVAEAATSCSEGPEQFVYTNPCPGISSASSPLSPATTSGSETASGTSSATAVQEFATNDENSAPATAVSLSVPIAVGLIILLWQGRV</sequence>
<feature type="compositionally biased region" description="Low complexity" evidence="1">
    <location>
        <begin position="235"/>
        <end position="257"/>
    </location>
</feature>
<feature type="chain" id="PRO_5001770692" description="Apple domain-containing protein" evidence="2">
    <location>
        <begin position="22"/>
        <end position="293"/>
    </location>
</feature>